<sequence length="493" mass="54955">MFKTQNLPIILLFLCSYLTFSSCTSSSNKEVIEEEKKTNIIFILADDLGYGDLSFLGQEYIETPNIDRLAKEGMFFTNHYSGATVCAPSRSSFLTGLHTGHTPIRGNLGTEPEGQYPLPDSIPSLAKIMEGAGYATGAFGKWGLGYIGTTGDPNRQGFGQFYGYNCQSLAHRYYPAYLWDNAEKVILEGNGWVEKAVYAPDVIQSETITFLENNKSNPFFLFMPIVMPHAELAAPDDAIFQKYRAKFGEEQAYPARKGSEYGSDIKTSAYQSQPYPHATFAAMVERIDSYLGEVLDKLEELGLEKNTLIIFASDNGAHKEGGADPDFFDSNGPFRGHKRDLYEGGVRTPMIAWWPGKVKAGTQSDHISAFWDLLPTFAELAGAPVPENIDGISFLPTLLEKEQKEHDYLYWEFHEQGGKQAVRQGKWKAVKLQVFGSEEPTLELYDLSVDLGEENNIAAENPEKVKELEELMNSSHTRNPVFGLLPSERKSGE</sequence>
<dbReference type="OrthoDB" id="9764377at2"/>
<dbReference type="Pfam" id="PF00884">
    <property type="entry name" value="Sulfatase"/>
    <property type="match status" value="1"/>
</dbReference>
<feature type="domain" description="Sulfatase N-terminal" evidence="3">
    <location>
        <begin position="39"/>
        <end position="383"/>
    </location>
</feature>
<feature type="chain" id="PRO_5011510901" evidence="2">
    <location>
        <begin position="22"/>
        <end position="493"/>
    </location>
</feature>
<keyword evidence="5" id="KW-1185">Reference proteome</keyword>
<dbReference type="SUPFAM" id="SSF53649">
    <property type="entry name" value="Alkaline phosphatase-like"/>
    <property type="match status" value="1"/>
</dbReference>
<dbReference type="Gene3D" id="3.30.1120.10">
    <property type="match status" value="1"/>
</dbReference>
<feature type="region of interest" description="Disordered" evidence="1">
    <location>
        <begin position="473"/>
        <end position="493"/>
    </location>
</feature>
<evidence type="ECO:0000259" key="3">
    <source>
        <dbReference type="Pfam" id="PF00884"/>
    </source>
</evidence>
<gene>
    <name evidence="4" type="ORF">SAMN04489724_2567</name>
</gene>
<dbReference type="AlphaFoldDB" id="A0A1I7BNG8"/>
<dbReference type="Proteomes" id="UP000199673">
    <property type="component" value="Unassembled WGS sequence"/>
</dbReference>
<dbReference type="PANTHER" id="PTHR43751:SF3">
    <property type="entry name" value="SULFATASE N-TERMINAL DOMAIN-CONTAINING PROTEIN"/>
    <property type="match status" value="1"/>
</dbReference>
<evidence type="ECO:0000256" key="1">
    <source>
        <dbReference type="SAM" id="MobiDB-lite"/>
    </source>
</evidence>
<proteinExistence type="predicted"/>
<dbReference type="CDD" id="cd16145">
    <property type="entry name" value="ARS_like"/>
    <property type="match status" value="1"/>
</dbReference>
<dbReference type="Gene3D" id="3.40.720.10">
    <property type="entry name" value="Alkaline Phosphatase, subunit A"/>
    <property type="match status" value="1"/>
</dbReference>
<name>A0A1I7BNG8_9BACT</name>
<evidence type="ECO:0000313" key="5">
    <source>
        <dbReference type="Proteomes" id="UP000199673"/>
    </source>
</evidence>
<dbReference type="InterPro" id="IPR000917">
    <property type="entry name" value="Sulfatase_N"/>
</dbReference>
<evidence type="ECO:0000313" key="4">
    <source>
        <dbReference type="EMBL" id="SFT88715.1"/>
    </source>
</evidence>
<dbReference type="RefSeq" id="WP_091693612.1">
    <property type="nucleotide sequence ID" value="NZ_FPBF01000003.1"/>
</dbReference>
<accession>A0A1I7BNG8</accession>
<dbReference type="InterPro" id="IPR052701">
    <property type="entry name" value="GAG_Ulvan_Degrading_Sulfatases"/>
</dbReference>
<protein>
    <submittedName>
        <fullName evidence="4">Arylsulfatase A</fullName>
    </submittedName>
</protein>
<dbReference type="PANTHER" id="PTHR43751">
    <property type="entry name" value="SULFATASE"/>
    <property type="match status" value="1"/>
</dbReference>
<feature type="signal peptide" evidence="2">
    <location>
        <begin position="1"/>
        <end position="21"/>
    </location>
</feature>
<dbReference type="STRING" id="305507.SAMN04489724_2567"/>
<dbReference type="EMBL" id="FPBF01000003">
    <property type="protein sequence ID" value="SFT88715.1"/>
    <property type="molecule type" value="Genomic_DNA"/>
</dbReference>
<keyword evidence="2" id="KW-0732">Signal</keyword>
<evidence type="ECO:0000256" key="2">
    <source>
        <dbReference type="SAM" id="SignalP"/>
    </source>
</evidence>
<dbReference type="InterPro" id="IPR017850">
    <property type="entry name" value="Alkaline_phosphatase_core_sf"/>
</dbReference>
<dbReference type="PROSITE" id="PS51257">
    <property type="entry name" value="PROKAR_LIPOPROTEIN"/>
    <property type="match status" value="1"/>
</dbReference>
<organism evidence="4 5">
    <name type="scientific">Algoriphagus locisalis</name>
    <dbReference type="NCBI Taxonomy" id="305507"/>
    <lineage>
        <taxon>Bacteria</taxon>
        <taxon>Pseudomonadati</taxon>
        <taxon>Bacteroidota</taxon>
        <taxon>Cytophagia</taxon>
        <taxon>Cytophagales</taxon>
        <taxon>Cyclobacteriaceae</taxon>
        <taxon>Algoriphagus</taxon>
    </lineage>
</organism>
<reference evidence="5" key="1">
    <citation type="submission" date="2016-10" db="EMBL/GenBank/DDBJ databases">
        <authorList>
            <person name="Varghese N."/>
            <person name="Submissions S."/>
        </authorList>
    </citation>
    <scope>NUCLEOTIDE SEQUENCE [LARGE SCALE GENOMIC DNA]</scope>
    <source>
        <strain evidence="5">DSM 23445</strain>
    </source>
</reference>